<protein>
    <recommendedName>
        <fullName evidence="4">Coat protein</fullName>
    </recommendedName>
</protein>
<sequence length="264" mass="28479">MAYYRGANYTGYSRKGRRSTGYKRRTTGSGYKKQTKSKRSWKGTGRSGMNGGLAQRVKALELVKKHGTPQSVSLDALGPVSFFAMGTRVGENYLEIPVYRVIQLLMLKVQKTEVYVTGVTLEGDIEHNAPAEFMSMCLVNPSGTGSEVEIDANGMKFVFGYPADGGVRLGSLRHPRVDMLANKAFKDTHRDGSLFGAPLNEDVSSRLSLCDTSVNAGKVIKSKTGRCAIGLSARPVGTSLASSVAKTTSPQMIIVLDHGYGRSP</sequence>
<name>A0A8H6ILF2_9PEZI</name>
<evidence type="ECO:0008006" key="4">
    <source>
        <dbReference type="Google" id="ProtNLM"/>
    </source>
</evidence>
<feature type="region of interest" description="Disordered" evidence="1">
    <location>
        <begin position="1"/>
        <end position="50"/>
    </location>
</feature>
<reference evidence="2 3" key="1">
    <citation type="journal article" date="2020" name="Phytopathology">
        <title>Genome Sequence Resources of Colletotrichum truncatum, C. plurivorum, C. musicola, and C. sojae: Four Species Pathogenic to Soybean (Glycine max).</title>
        <authorList>
            <person name="Rogerio F."/>
            <person name="Boufleur T.R."/>
            <person name="Ciampi-Guillardi M."/>
            <person name="Sukno S.A."/>
            <person name="Thon M.R."/>
            <person name="Massola Junior N.S."/>
            <person name="Baroncelli R."/>
        </authorList>
    </citation>
    <scope>NUCLEOTIDE SEQUENCE [LARGE SCALE GENOMIC DNA]</scope>
    <source>
        <strain evidence="2 3">LFN0009</strain>
    </source>
</reference>
<gene>
    <name evidence="2" type="ORF">CSOJ01_16098</name>
</gene>
<dbReference type="Proteomes" id="UP000652219">
    <property type="component" value="Unassembled WGS sequence"/>
</dbReference>
<accession>A0A8H6ILF2</accession>
<proteinExistence type="predicted"/>
<dbReference type="AlphaFoldDB" id="A0A8H6ILF2"/>
<comment type="caution">
    <text evidence="2">The sequence shown here is derived from an EMBL/GenBank/DDBJ whole genome shotgun (WGS) entry which is preliminary data.</text>
</comment>
<organism evidence="2 3">
    <name type="scientific">Colletotrichum sojae</name>
    <dbReference type="NCBI Taxonomy" id="2175907"/>
    <lineage>
        <taxon>Eukaryota</taxon>
        <taxon>Fungi</taxon>
        <taxon>Dikarya</taxon>
        <taxon>Ascomycota</taxon>
        <taxon>Pezizomycotina</taxon>
        <taxon>Sordariomycetes</taxon>
        <taxon>Hypocreomycetidae</taxon>
        <taxon>Glomerellales</taxon>
        <taxon>Glomerellaceae</taxon>
        <taxon>Colletotrichum</taxon>
        <taxon>Colletotrichum orchidearum species complex</taxon>
    </lineage>
</organism>
<evidence type="ECO:0000313" key="3">
    <source>
        <dbReference type="Proteomes" id="UP000652219"/>
    </source>
</evidence>
<evidence type="ECO:0000256" key="1">
    <source>
        <dbReference type="SAM" id="MobiDB-lite"/>
    </source>
</evidence>
<feature type="compositionally biased region" description="Basic residues" evidence="1">
    <location>
        <begin position="14"/>
        <end position="26"/>
    </location>
</feature>
<dbReference type="EMBL" id="WIGN01001048">
    <property type="protein sequence ID" value="KAF6781189.1"/>
    <property type="molecule type" value="Genomic_DNA"/>
</dbReference>
<keyword evidence="3" id="KW-1185">Reference proteome</keyword>
<evidence type="ECO:0000313" key="2">
    <source>
        <dbReference type="EMBL" id="KAF6781189.1"/>
    </source>
</evidence>